<dbReference type="Gene3D" id="3.40.190.10">
    <property type="entry name" value="Periplasmic binding protein-like II"/>
    <property type="match status" value="1"/>
</dbReference>
<feature type="region of interest" description="Disordered" evidence="1">
    <location>
        <begin position="513"/>
        <end position="534"/>
    </location>
</feature>
<feature type="region of interest" description="Disordered" evidence="1">
    <location>
        <begin position="216"/>
        <end position="235"/>
    </location>
</feature>
<evidence type="ECO:0000259" key="2">
    <source>
        <dbReference type="Pfam" id="PF00496"/>
    </source>
</evidence>
<proteinExistence type="predicted"/>
<dbReference type="AlphaFoldDB" id="A0A5J6ZA75"/>
<dbReference type="InterPro" id="IPR000914">
    <property type="entry name" value="SBP_5_dom"/>
</dbReference>
<dbReference type="SUPFAM" id="SSF53850">
    <property type="entry name" value="Periplasmic binding protein-like II"/>
    <property type="match status" value="1"/>
</dbReference>
<dbReference type="PANTHER" id="PTHR30290:SF65">
    <property type="entry name" value="MONOACYL PHOSPHATIDYLINOSITOL TETRAMANNOSIDE-BINDING PROTEIN LPQW-RELATED"/>
    <property type="match status" value="1"/>
</dbReference>
<reference evidence="4" key="1">
    <citation type="submission" date="2019-10" db="EMBL/GenBank/DDBJ databases">
        <title>Complete genome sequence of Corynebacterium urogenitalis DSM 108747, isolated from the genital tract of a cow.</title>
        <authorList>
            <person name="Ruckert C."/>
            <person name="Ballas P."/>
            <person name="Wagener K."/>
            <person name="Drillich M."/>
            <person name="Kaempfer P."/>
            <person name="Busse H.-J."/>
            <person name="Ehling-Schulz M."/>
        </authorList>
    </citation>
    <scope>NUCLEOTIDE SEQUENCE [LARGE SCALE GENOMIC DNA]</scope>
    <source>
        <strain evidence="4">LMM 1652</strain>
    </source>
</reference>
<evidence type="ECO:0000256" key="1">
    <source>
        <dbReference type="SAM" id="MobiDB-lite"/>
    </source>
</evidence>
<feature type="domain" description="Solute-binding protein family 5" evidence="2">
    <location>
        <begin position="81"/>
        <end position="425"/>
    </location>
</feature>
<dbReference type="Gene3D" id="3.10.105.10">
    <property type="entry name" value="Dipeptide-binding Protein, Domain 3"/>
    <property type="match status" value="1"/>
</dbReference>
<accession>A0A5J6ZA75</accession>
<keyword evidence="4" id="KW-1185">Reference proteome</keyword>
<dbReference type="PANTHER" id="PTHR30290">
    <property type="entry name" value="PERIPLASMIC BINDING COMPONENT OF ABC TRANSPORTER"/>
    <property type="match status" value="1"/>
</dbReference>
<dbReference type="InterPro" id="IPR039424">
    <property type="entry name" value="SBP_5"/>
</dbReference>
<dbReference type="Pfam" id="PF00496">
    <property type="entry name" value="SBP_bac_5"/>
    <property type="match status" value="1"/>
</dbReference>
<sequence>MRQVAAGVTGSAVLASALVACSSEDAREEVEAEKFGYVLPRPIVTMNAGTGIGVATDAEKVAARLYPGAFLAGPDGQLLPNPDLVTATPEPRDAKVVKYEINPQAKYSDGAPVVCDDFLLTQTASTRPDLFGADMPLFSQVSSIDCEAGAKTFTVNFNEGFGARFRELFTPGTVLPSHVVSDKAGVDGVVDVIRNYDENSLAALGQAWQETFTVDKNDPATVPTHGPYKVASRGDKGQLTLAPNPNYAGDKPLQPEVVLWPNTANIKEIVEKGSLAVADLNASEDPSAMGIQEPDFMVEEHESGRVDTLRLDSNGLFALPDMRKAFNACIDREMIVKKIEREMETQITPTGLRMLPTRHPLAQQLERTSRWNMRVDKEFAQQWLNGTTVRIGYLEDVPRYKVLVDGIRESCAQAGVTVEPVPLKADDYGVFGADYDVLLDTRPSFGRNSVTNANGLSSVGAVRKVELALQSEMMTISLTSEPRMTAVEAHVANVSDNAGDAGLSWNMDRWREMPEPVNKPVDTSSLPADNPDAV</sequence>
<dbReference type="GO" id="GO:1904680">
    <property type="term" value="F:peptide transmembrane transporter activity"/>
    <property type="evidence" value="ECO:0007669"/>
    <property type="project" value="TreeGrafter"/>
</dbReference>
<dbReference type="KEGG" id="cuo:CUROG_05340"/>
<gene>
    <name evidence="3" type="ORF">CUROG_05340</name>
</gene>
<evidence type="ECO:0000313" key="3">
    <source>
        <dbReference type="EMBL" id="QFQ02437.1"/>
    </source>
</evidence>
<organism evidence="3 4">
    <name type="scientific">Corynebacterium urogenitale</name>
    <dbReference type="NCBI Taxonomy" id="2487892"/>
    <lineage>
        <taxon>Bacteria</taxon>
        <taxon>Bacillati</taxon>
        <taxon>Actinomycetota</taxon>
        <taxon>Actinomycetes</taxon>
        <taxon>Mycobacteriales</taxon>
        <taxon>Corynebacteriaceae</taxon>
        <taxon>Corynebacterium</taxon>
    </lineage>
</organism>
<dbReference type="EMBL" id="CP045032">
    <property type="protein sequence ID" value="QFQ02437.1"/>
    <property type="molecule type" value="Genomic_DNA"/>
</dbReference>
<dbReference type="GO" id="GO:0015833">
    <property type="term" value="P:peptide transport"/>
    <property type="evidence" value="ECO:0007669"/>
    <property type="project" value="TreeGrafter"/>
</dbReference>
<name>A0A5J6ZA75_9CORY</name>
<protein>
    <submittedName>
        <fullName evidence="3">Putative monoacyl phosphatidylinositol tetramannoside-binding protein LpqW</fullName>
    </submittedName>
</protein>
<dbReference type="Proteomes" id="UP000326711">
    <property type="component" value="Chromosome"/>
</dbReference>
<evidence type="ECO:0000313" key="4">
    <source>
        <dbReference type="Proteomes" id="UP000326711"/>
    </source>
</evidence>
<dbReference type="PROSITE" id="PS51257">
    <property type="entry name" value="PROKAR_LIPOPROTEIN"/>
    <property type="match status" value="1"/>
</dbReference>